<comment type="caution">
    <text evidence="2">The sequence shown here is derived from an EMBL/GenBank/DDBJ whole genome shotgun (WGS) entry which is preliminary data.</text>
</comment>
<evidence type="ECO:0000259" key="1">
    <source>
        <dbReference type="Pfam" id="PF01883"/>
    </source>
</evidence>
<accession>A0A6L7GNF3</accession>
<dbReference type="InterPro" id="IPR052339">
    <property type="entry name" value="Fe-S_Maturation_MIP18"/>
</dbReference>
<dbReference type="Pfam" id="PF01883">
    <property type="entry name" value="FeS_assembly_P"/>
    <property type="match status" value="1"/>
</dbReference>
<dbReference type="PANTHER" id="PTHR42831:SF1">
    <property type="entry name" value="FE-S PROTEIN MATURATION AUXILIARY FACTOR YITW"/>
    <property type="match status" value="1"/>
</dbReference>
<reference evidence="2 3" key="1">
    <citation type="submission" date="2019-11" db="EMBL/GenBank/DDBJ databases">
        <title>Gordonia sp. nov., a novel actinobacterium isolated from mangrove soil in Hainan.</title>
        <authorList>
            <person name="Huang X."/>
            <person name="Xie Y."/>
            <person name="Chu X."/>
            <person name="Xiao K."/>
        </authorList>
    </citation>
    <scope>NUCLEOTIDE SEQUENCE [LARGE SCALE GENOMIC DNA]</scope>
    <source>
        <strain evidence="2 3">HNM0687</strain>
    </source>
</reference>
<sequence>MITPSVETILEKLAGVVDPCSVAADVPLSIVDMGMVESVDADDDGLVRIALRLTAPMCHQLPYFEMSIEECLGDVVGVTGVECSFDHGQHWTAEMLTPAASLQLRSHREAVAGRAGRADLRIP</sequence>
<dbReference type="EMBL" id="WMBR01000002">
    <property type="protein sequence ID" value="MXP21440.1"/>
    <property type="molecule type" value="Genomic_DNA"/>
</dbReference>
<dbReference type="PANTHER" id="PTHR42831">
    <property type="entry name" value="FE-S PROTEIN MATURATION AUXILIARY FACTOR YITW"/>
    <property type="match status" value="1"/>
</dbReference>
<dbReference type="Proteomes" id="UP000475545">
    <property type="component" value="Unassembled WGS sequence"/>
</dbReference>
<dbReference type="Gene3D" id="3.30.300.130">
    <property type="entry name" value="Fe-S cluster assembly (FSCA)"/>
    <property type="match status" value="1"/>
</dbReference>
<dbReference type="SUPFAM" id="SSF117916">
    <property type="entry name" value="Fe-S cluster assembly (FSCA) domain-like"/>
    <property type="match status" value="1"/>
</dbReference>
<proteinExistence type="predicted"/>
<dbReference type="RefSeq" id="WP_160901632.1">
    <property type="nucleotide sequence ID" value="NZ_CP102850.1"/>
</dbReference>
<evidence type="ECO:0000313" key="3">
    <source>
        <dbReference type="Proteomes" id="UP000475545"/>
    </source>
</evidence>
<gene>
    <name evidence="2" type="ORF">GIY30_08760</name>
</gene>
<protein>
    <submittedName>
        <fullName evidence="2">DUF59 domain-containing protein</fullName>
    </submittedName>
</protein>
<keyword evidence="3" id="KW-1185">Reference proteome</keyword>
<organism evidence="2 3">
    <name type="scientific">Gordonia mangrovi</name>
    <dbReference type="NCBI Taxonomy" id="2665643"/>
    <lineage>
        <taxon>Bacteria</taxon>
        <taxon>Bacillati</taxon>
        <taxon>Actinomycetota</taxon>
        <taxon>Actinomycetes</taxon>
        <taxon>Mycobacteriales</taxon>
        <taxon>Gordoniaceae</taxon>
        <taxon>Gordonia</taxon>
    </lineage>
</organism>
<dbReference type="AlphaFoldDB" id="A0A6L7GNF3"/>
<feature type="domain" description="MIP18 family-like" evidence="1">
    <location>
        <begin position="7"/>
        <end position="82"/>
    </location>
</feature>
<evidence type="ECO:0000313" key="2">
    <source>
        <dbReference type="EMBL" id="MXP21440.1"/>
    </source>
</evidence>
<dbReference type="InterPro" id="IPR002744">
    <property type="entry name" value="MIP18-like"/>
</dbReference>
<name>A0A6L7GNF3_9ACTN</name>
<dbReference type="InterPro" id="IPR034904">
    <property type="entry name" value="FSCA_dom_sf"/>
</dbReference>